<reference evidence="2" key="1">
    <citation type="journal article" date="2021" name="PeerJ">
        <title>Extensive microbial diversity within the chicken gut microbiome revealed by metagenomics and culture.</title>
        <authorList>
            <person name="Gilroy R."/>
            <person name="Ravi A."/>
            <person name="Getino M."/>
            <person name="Pursley I."/>
            <person name="Horton D.L."/>
            <person name="Alikhan N.F."/>
            <person name="Baker D."/>
            <person name="Gharbi K."/>
            <person name="Hall N."/>
            <person name="Watson M."/>
            <person name="Adriaenssens E.M."/>
            <person name="Foster-Nyarko E."/>
            <person name="Jarju S."/>
            <person name="Secka A."/>
            <person name="Antonio M."/>
            <person name="Oren A."/>
            <person name="Chaudhuri R.R."/>
            <person name="La Ragione R."/>
            <person name="Hildebrand F."/>
            <person name="Pallen M.J."/>
        </authorList>
    </citation>
    <scope>NUCLEOTIDE SEQUENCE</scope>
    <source>
        <strain evidence="2">ChiHjej12B11-24981</strain>
    </source>
</reference>
<protein>
    <submittedName>
        <fullName evidence="2">Chaperone modulator CbpM</fullName>
    </submittedName>
</protein>
<dbReference type="Proteomes" id="UP000824023">
    <property type="component" value="Unassembled WGS sequence"/>
</dbReference>
<comment type="caution">
    <text evidence="2">The sequence shown here is derived from an EMBL/GenBank/DDBJ whole genome shotgun (WGS) entry which is preliminary data.</text>
</comment>
<evidence type="ECO:0000313" key="3">
    <source>
        <dbReference type="Proteomes" id="UP000824023"/>
    </source>
</evidence>
<keyword evidence="1" id="KW-0175">Coiled coil</keyword>
<name>A0A9D2A6C0_9BACE</name>
<dbReference type="AlphaFoldDB" id="A0A9D2A6C0"/>
<dbReference type="Gene3D" id="1.10.1660.10">
    <property type="match status" value="1"/>
</dbReference>
<dbReference type="Pfam" id="PF13591">
    <property type="entry name" value="MerR_2"/>
    <property type="match status" value="1"/>
</dbReference>
<reference evidence="2" key="2">
    <citation type="submission" date="2021-04" db="EMBL/GenBank/DDBJ databases">
        <authorList>
            <person name="Gilroy R."/>
        </authorList>
    </citation>
    <scope>NUCLEOTIDE SEQUENCE</scope>
    <source>
        <strain evidence="2">ChiHjej12B11-24981</strain>
    </source>
</reference>
<accession>A0A9D2A6C0</accession>
<sequence length="98" mass="11736">MRNDMIIVTDYCDKCHIEPSFIDLLESWDLIGTQMADGERYLPFSQLPDVERYSRMYYDLDINIEGIDAIHHLLEQIREMQGEIDNLRSRLRFFGEDF</sequence>
<dbReference type="EMBL" id="DXCK01000103">
    <property type="protein sequence ID" value="HIZ02084.1"/>
    <property type="molecule type" value="Genomic_DNA"/>
</dbReference>
<proteinExistence type="predicted"/>
<evidence type="ECO:0000256" key="1">
    <source>
        <dbReference type="SAM" id="Coils"/>
    </source>
</evidence>
<feature type="coiled-coil region" evidence="1">
    <location>
        <begin position="70"/>
        <end position="97"/>
    </location>
</feature>
<gene>
    <name evidence="2" type="ORF">H9819_07550</name>
</gene>
<organism evidence="2 3">
    <name type="scientific">Candidatus Bacteroides merdipullorum</name>
    <dbReference type="NCBI Taxonomy" id="2838474"/>
    <lineage>
        <taxon>Bacteria</taxon>
        <taxon>Pseudomonadati</taxon>
        <taxon>Bacteroidota</taxon>
        <taxon>Bacteroidia</taxon>
        <taxon>Bacteroidales</taxon>
        <taxon>Bacteroidaceae</taxon>
        <taxon>Bacteroides</taxon>
    </lineage>
</organism>
<evidence type="ECO:0000313" key="2">
    <source>
        <dbReference type="EMBL" id="HIZ02084.1"/>
    </source>
</evidence>